<gene>
    <name evidence="4" type="ORF">CDEB00056_LOCUS6043</name>
    <name evidence="5" type="ORF">CDEB00056_LOCUS6044</name>
    <name evidence="6" type="ORF">CDEB00056_LOCUS6045</name>
</gene>
<evidence type="ECO:0008006" key="7">
    <source>
        <dbReference type="Google" id="ProtNLM"/>
    </source>
</evidence>
<dbReference type="EMBL" id="HBIO01007965">
    <property type="protein sequence ID" value="CAE0461202.1"/>
    <property type="molecule type" value="Transcribed_RNA"/>
</dbReference>
<dbReference type="InterPro" id="IPR000719">
    <property type="entry name" value="Prot_kinase_dom"/>
</dbReference>
<dbReference type="Gene3D" id="1.10.510.10">
    <property type="entry name" value="Transferase(Phosphotransferase) domain 1"/>
    <property type="match status" value="1"/>
</dbReference>
<dbReference type="PANTHER" id="PTHR24347">
    <property type="entry name" value="SERINE/THREONINE-PROTEIN KINASE"/>
    <property type="match status" value="1"/>
</dbReference>
<dbReference type="Gene3D" id="2.30.29.30">
    <property type="entry name" value="Pleckstrin-homology domain (PH domain)/Phosphotyrosine-binding domain (PTB)"/>
    <property type="match status" value="1"/>
</dbReference>
<dbReference type="Pfam" id="PF00069">
    <property type="entry name" value="Pkinase"/>
    <property type="match status" value="1"/>
</dbReference>
<evidence type="ECO:0000313" key="6">
    <source>
        <dbReference type="EMBL" id="CAE0461204.1"/>
    </source>
</evidence>
<dbReference type="SUPFAM" id="SSF50729">
    <property type="entry name" value="PH domain-like"/>
    <property type="match status" value="1"/>
</dbReference>
<accession>A0A6S8T6Q0</accession>
<evidence type="ECO:0000256" key="1">
    <source>
        <dbReference type="SAM" id="MobiDB-lite"/>
    </source>
</evidence>
<feature type="region of interest" description="Disordered" evidence="1">
    <location>
        <begin position="240"/>
        <end position="307"/>
    </location>
</feature>
<name>A0A6S8T6Q0_9STRA</name>
<protein>
    <recommendedName>
        <fullName evidence="7">Protein kinase domain-containing protein</fullName>
    </recommendedName>
</protein>
<feature type="region of interest" description="Disordered" evidence="1">
    <location>
        <begin position="554"/>
        <end position="574"/>
    </location>
</feature>
<feature type="domain" description="PH" evidence="2">
    <location>
        <begin position="426"/>
        <end position="524"/>
    </location>
</feature>
<feature type="region of interest" description="Disordered" evidence="1">
    <location>
        <begin position="186"/>
        <end position="207"/>
    </location>
</feature>
<reference evidence="4" key="1">
    <citation type="submission" date="2021-01" db="EMBL/GenBank/DDBJ databases">
        <authorList>
            <person name="Corre E."/>
            <person name="Pelletier E."/>
            <person name="Niang G."/>
            <person name="Scheremetjew M."/>
            <person name="Finn R."/>
            <person name="Kale V."/>
            <person name="Holt S."/>
            <person name="Cochrane G."/>
            <person name="Meng A."/>
            <person name="Brown T."/>
            <person name="Cohen L."/>
        </authorList>
    </citation>
    <scope>NUCLEOTIDE SEQUENCE</scope>
    <source>
        <strain evidence="4">MM31A-1</strain>
    </source>
</reference>
<evidence type="ECO:0000313" key="4">
    <source>
        <dbReference type="EMBL" id="CAE0461202.1"/>
    </source>
</evidence>
<dbReference type="SUPFAM" id="SSF56112">
    <property type="entry name" value="Protein kinase-like (PK-like)"/>
    <property type="match status" value="1"/>
</dbReference>
<dbReference type="InterPro" id="IPR001849">
    <property type="entry name" value="PH_domain"/>
</dbReference>
<organism evidence="4">
    <name type="scientific">Chaetoceros debilis</name>
    <dbReference type="NCBI Taxonomy" id="122233"/>
    <lineage>
        <taxon>Eukaryota</taxon>
        <taxon>Sar</taxon>
        <taxon>Stramenopiles</taxon>
        <taxon>Ochrophyta</taxon>
        <taxon>Bacillariophyta</taxon>
        <taxon>Coscinodiscophyceae</taxon>
        <taxon>Chaetocerotophycidae</taxon>
        <taxon>Chaetocerotales</taxon>
        <taxon>Chaetocerotaceae</taxon>
        <taxon>Chaetoceros</taxon>
    </lineage>
</organism>
<sequence>MSSPKIFAKFRKGNSKYKGGESPPKCLIDELDGPAPHAGSMNSSQSSTINSVGGLSSTPPNYYHDESSSPLSVSPGTPRKDWEVNYKSYLSNASDDKGGLDSSDASETSCGMGMVGLNIVGNGKQPELLFLPQSRSLPQNHFANNISGGQHMALHRRHSPPTHTAEEVKATKLDSSVHGGSMFKSMFKGGRHKKEDKVQAQDSQSRNDNLLDLDKKMHKKNQSCGTLDVPIHRGAQATVGKGIRPARTKSDDDSRGRIHSSDFQPPMGGAAPKAVRSGIFGPKGLIIGPRRSSKEPKVSRRNKRRQQKVAFTEIHNDSKDSAAAYLGEEKSICRGRNFEALKKPAEYTSELTAVSEEKKSSLASLTLIEGHERLSENGRFLMAPAIMAMSPDNVFSLMGGEDTRHPLAPDNLTFGKINLGEATVAHIVSKGLVEEEYAWSEGTFVLRQNYLLEYKSGDDVKSRPLCFAFLQNASVRRHEAFDNALRLDYYQNYSSSVPRKSVLIRLKSQEQRERWLNCLITATRLKLEDLYEYNRSSRPLGKGRFATVYAGRRRRGEGHSTNQNEIHTKAPGGNGILKKKPSFTSLLSHDKPLAREQCDCAIKIIDKDKFWERVRKGKERADSIVRETAVQAALLADMDIYPGFLRVRSFFETLDKVVLELELLQGMDLFRYVSSRDEIGEVESANIMYDILRSVDAMKKLGIAHRDIKPANILMASEGENGVKVKLGDFGMGTFVGEDNLVRGRCGTPGYVAPEIMSAAINGGYANDVDMFSAGVIMYILLCGYEPFYGESEEELINENKRGKVEYPEDDWRDISVEGRDLLEKMLEKDPSKRVQADKALQHPWIKRRVEVEKKQMLKQAPSHSEPAFDFACVIS</sequence>
<dbReference type="SMART" id="SM00220">
    <property type="entry name" value="S_TKc"/>
    <property type="match status" value="1"/>
</dbReference>
<proteinExistence type="predicted"/>
<dbReference type="AlphaFoldDB" id="A0A6S8T6Q0"/>
<dbReference type="PROSITE" id="PS50003">
    <property type="entry name" value="PH_DOMAIN"/>
    <property type="match status" value="1"/>
</dbReference>
<dbReference type="InterPro" id="IPR008271">
    <property type="entry name" value="Ser/Thr_kinase_AS"/>
</dbReference>
<dbReference type="SMART" id="SM00233">
    <property type="entry name" value="PH"/>
    <property type="match status" value="1"/>
</dbReference>
<evidence type="ECO:0000259" key="2">
    <source>
        <dbReference type="PROSITE" id="PS50003"/>
    </source>
</evidence>
<dbReference type="EMBL" id="HBIO01007966">
    <property type="protein sequence ID" value="CAE0461203.1"/>
    <property type="molecule type" value="Transcribed_RNA"/>
</dbReference>
<dbReference type="GO" id="GO:0004672">
    <property type="term" value="F:protein kinase activity"/>
    <property type="evidence" value="ECO:0007669"/>
    <property type="project" value="InterPro"/>
</dbReference>
<evidence type="ECO:0000313" key="5">
    <source>
        <dbReference type="EMBL" id="CAE0461203.1"/>
    </source>
</evidence>
<dbReference type="CDD" id="cd00821">
    <property type="entry name" value="PH"/>
    <property type="match status" value="1"/>
</dbReference>
<dbReference type="GO" id="GO:0005524">
    <property type="term" value="F:ATP binding"/>
    <property type="evidence" value="ECO:0007669"/>
    <property type="project" value="InterPro"/>
</dbReference>
<dbReference type="InterPro" id="IPR011993">
    <property type="entry name" value="PH-like_dom_sf"/>
</dbReference>
<dbReference type="PROSITE" id="PS00108">
    <property type="entry name" value="PROTEIN_KINASE_ST"/>
    <property type="match status" value="1"/>
</dbReference>
<feature type="compositionally biased region" description="Low complexity" evidence="1">
    <location>
        <begin position="40"/>
        <end position="51"/>
    </location>
</feature>
<evidence type="ECO:0000259" key="3">
    <source>
        <dbReference type="PROSITE" id="PS50011"/>
    </source>
</evidence>
<dbReference type="InterPro" id="IPR011009">
    <property type="entry name" value="Kinase-like_dom_sf"/>
</dbReference>
<feature type="region of interest" description="Disordered" evidence="1">
    <location>
        <begin position="12"/>
        <end position="78"/>
    </location>
</feature>
<dbReference type="EMBL" id="HBIO01007967">
    <property type="protein sequence ID" value="CAE0461204.1"/>
    <property type="molecule type" value="Transcribed_RNA"/>
</dbReference>
<feature type="domain" description="Protein kinase" evidence="3">
    <location>
        <begin position="534"/>
        <end position="846"/>
    </location>
</feature>
<dbReference type="PROSITE" id="PS50011">
    <property type="entry name" value="PROTEIN_KINASE_DOM"/>
    <property type="match status" value="1"/>
</dbReference>
<feature type="compositionally biased region" description="Basic and acidic residues" evidence="1">
    <location>
        <begin position="248"/>
        <end position="260"/>
    </location>
</feature>